<dbReference type="Proteomes" id="UP000635902">
    <property type="component" value="Unassembled WGS sequence"/>
</dbReference>
<accession>A0ABR9ZJV2</accession>
<feature type="transmembrane region" description="Helical" evidence="1">
    <location>
        <begin position="140"/>
        <end position="159"/>
    </location>
</feature>
<name>A0ABR9ZJV2_9CORY</name>
<protein>
    <recommendedName>
        <fullName evidence="4">DUF2269 domain-containing protein</fullName>
    </recommendedName>
</protein>
<proteinExistence type="predicted"/>
<feature type="transmembrane region" description="Helical" evidence="1">
    <location>
        <begin position="6"/>
        <end position="28"/>
    </location>
</feature>
<evidence type="ECO:0000313" key="3">
    <source>
        <dbReference type="Proteomes" id="UP000635902"/>
    </source>
</evidence>
<gene>
    <name evidence="2" type="ORF">IRY30_04115</name>
</gene>
<evidence type="ECO:0008006" key="4">
    <source>
        <dbReference type="Google" id="ProtNLM"/>
    </source>
</evidence>
<dbReference type="EMBL" id="JADKMY010000001">
    <property type="protein sequence ID" value="MBF4553268.1"/>
    <property type="molecule type" value="Genomic_DNA"/>
</dbReference>
<keyword evidence="1" id="KW-0472">Membrane</keyword>
<dbReference type="RefSeq" id="WP_194556094.1">
    <property type="nucleotide sequence ID" value="NZ_JADKMY010000001.1"/>
</dbReference>
<feature type="transmembrane region" description="Helical" evidence="1">
    <location>
        <begin position="81"/>
        <end position="100"/>
    </location>
</feature>
<organism evidence="2 3">
    <name type="scientific">Corynebacterium suicordis DSM 45110</name>
    <dbReference type="NCBI Taxonomy" id="1121369"/>
    <lineage>
        <taxon>Bacteria</taxon>
        <taxon>Bacillati</taxon>
        <taxon>Actinomycetota</taxon>
        <taxon>Actinomycetes</taxon>
        <taxon>Mycobacteriales</taxon>
        <taxon>Corynebacteriaceae</taxon>
        <taxon>Corynebacterium</taxon>
    </lineage>
</organism>
<keyword evidence="1" id="KW-1133">Transmembrane helix</keyword>
<keyword evidence="1" id="KW-0812">Transmembrane</keyword>
<reference evidence="2 3" key="1">
    <citation type="submission" date="2020-10" db="EMBL/GenBank/DDBJ databases">
        <title>Novel species in genus Corynebacterium.</title>
        <authorList>
            <person name="Zhang G."/>
        </authorList>
    </citation>
    <scope>NUCLEOTIDE SEQUENCE [LARGE SCALE GENOMIC DNA]</scope>
    <source>
        <strain evidence="2 3">DSM 45110</strain>
    </source>
</reference>
<feature type="transmembrane region" description="Helical" evidence="1">
    <location>
        <begin position="53"/>
        <end position="75"/>
    </location>
</feature>
<comment type="caution">
    <text evidence="2">The sequence shown here is derived from an EMBL/GenBank/DDBJ whole genome shotgun (WGS) entry which is preliminary data.</text>
</comment>
<keyword evidence="3" id="KW-1185">Reference proteome</keyword>
<evidence type="ECO:0000256" key="1">
    <source>
        <dbReference type="SAM" id="Phobius"/>
    </source>
</evidence>
<evidence type="ECO:0000313" key="2">
    <source>
        <dbReference type="EMBL" id="MBF4553268.1"/>
    </source>
</evidence>
<sequence length="160" mass="17098">MTTLVIALHILAAIMLIGPVMVSTSMFAPQMRKVTAGEEAPGTLRLLHKVTRIYGLASLLVPALGLVAMLTVDGALKEGRYHASLLLAVIAWGLLIFLVIPRQRRALVATNSLSPADAPASEKETAQLKDADVSKLPGQAAMFGGIFNLLWIIIAILMFL</sequence>